<reference evidence="3" key="1">
    <citation type="submission" date="2011-08" db="EMBL/GenBank/DDBJ databases">
        <authorList>
            <person name="Rombauts S."/>
        </authorList>
    </citation>
    <scope>NUCLEOTIDE SEQUENCE</scope>
    <source>
        <strain evidence="3">London</strain>
    </source>
</reference>
<dbReference type="EnsemblMetazoa" id="tetur10g00690.1">
    <property type="protein sequence ID" value="tetur10g00690.1"/>
    <property type="gene ID" value="tetur10g00690"/>
</dbReference>
<sequence>MATVTMSQAHSNYSTTSSSNQPNYNENDLSSKFGRIKFSDGPTLIVCDIDNDGCNNALKRSNEDGAMMMMITASTSKTAAAKTPATPSNITGGNASTPSLKEAIERSPSTSSLSVPTIDVDEKRPPLPDETMMIDDAL</sequence>
<dbReference type="Proteomes" id="UP000015104">
    <property type="component" value="Unassembled WGS sequence"/>
</dbReference>
<reference evidence="2" key="2">
    <citation type="submission" date="2015-06" db="UniProtKB">
        <authorList>
            <consortium name="EnsemblMetazoa"/>
        </authorList>
    </citation>
    <scope>IDENTIFICATION</scope>
</reference>
<feature type="region of interest" description="Disordered" evidence="1">
    <location>
        <begin position="78"/>
        <end position="138"/>
    </location>
</feature>
<keyword evidence="3" id="KW-1185">Reference proteome</keyword>
<dbReference type="EMBL" id="CAEY01000029">
    <property type="status" value="NOT_ANNOTATED_CDS"/>
    <property type="molecule type" value="Genomic_DNA"/>
</dbReference>
<evidence type="ECO:0000313" key="2">
    <source>
        <dbReference type="EnsemblMetazoa" id="tetur10g00690.1"/>
    </source>
</evidence>
<dbReference type="HOGENOM" id="CLU_1857839_0_0_1"/>
<feature type="region of interest" description="Disordered" evidence="1">
    <location>
        <begin position="1"/>
        <end position="28"/>
    </location>
</feature>
<protein>
    <submittedName>
        <fullName evidence="2">Uncharacterized protein</fullName>
    </submittedName>
</protein>
<proteinExistence type="predicted"/>
<feature type="compositionally biased region" description="Polar residues" evidence="1">
    <location>
        <begin position="89"/>
        <end position="99"/>
    </location>
</feature>
<evidence type="ECO:0000313" key="3">
    <source>
        <dbReference type="Proteomes" id="UP000015104"/>
    </source>
</evidence>
<accession>T1KET6</accession>
<dbReference type="AlphaFoldDB" id="T1KET6"/>
<organism evidence="2 3">
    <name type="scientific">Tetranychus urticae</name>
    <name type="common">Two-spotted spider mite</name>
    <dbReference type="NCBI Taxonomy" id="32264"/>
    <lineage>
        <taxon>Eukaryota</taxon>
        <taxon>Metazoa</taxon>
        <taxon>Ecdysozoa</taxon>
        <taxon>Arthropoda</taxon>
        <taxon>Chelicerata</taxon>
        <taxon>Arachnida</taxon>
        <taxon>Acari</taxon>
        <taxon>Acariformes</taxon>
        <taxon>Trombidiformes</taxon>
        <taxon>Prostigmata</taxon>
        <taxon>Eleutherengona</taxon>
        <taxon>Raphignathae</taxon>
        <taxon>Tetranychoidea</taxon>
        <taxon>Tetranychidae</taxon>
        <taxon>Tetranychus</taxon>
    </lineage>
</organism>
<name>T1KET6_TETUR</name>
<evidence type="ECO:0000256" key="1">
    <source>
        <dbReference type="SAM" id="MobiDB-lite"/>
    </source>
</evidence>
<feature type="compositionally biased region" description="Low complexity" evidence="1">
    <location>
        <begin position="78"/>
        <end position="88"/>
    </location>
</feature>